<evidence type="ECO:0000313" key="2">
    <source>
        <dbReference type="EMBL" id="MPC63071.1"/>
    </source>
</evidence>
<name>A0A5B7GS98_PORTR</name>
<feature type="compositionally biased region" description="Polar residues" evidence="1">
    <location>
        <begin position="37"/>
        <end position="50"/>
    </location>
</feature>
<feature type="compositionally biased region" description="Pro residues" evidence="1">
    <location>
        <begin position="1"/>
        <end position="10"/>
    </location>
</feature>
<feature type="region of interest" description="Disordered" evidence="1">
    <location>
        <begin position="1"/>
        <end position="60"/>
    </location>
</feature>
<evidence type="ECO:0000313" key="3">
    <source>
        <dbReference type="Proteomes" id="UP000324222"/>
    </source>
</evidence>
<gene>
    <name evidence="2" type="ORF">E2C01_057163</name>
</gene>
<dbReference type="EMBL" id="VSRR010020380">
    <property type="protein sequence ID" value="MPC63071.1"/>
    <property type="molecule type" value="Genomic_DNA"/>
</dbReference>
<keyword evidence="3" id="KW-1185">Reference proteome</keyword>
<reference evidence="2 3" key="1">
    <citation type="submission" date="2019-05" db="EMBL/GenBank/DDBJ databases">
        <title>Another draft genome of Portunus trituberculatus and its Hox gene families provides insights of decapod evolution.</title>
        <authorList>
            <person name="Jeong J.-H."/>
            <person name="Song I."/>
            <person name="Kim S."/>
            <person name="Choi T."/>
            <person name="Kim D."/>
            <person name="Ryu S."/>
            <person name="Kim W."/>
        </authorList>
    </citation>
    <scope>NUCLEOTIDE SEQUENCE [LARGE SCALE GENOMIC DNA]</scope>
    <source>
        <tissue evidence="2">Muscle</tissue>
    </source>
</reference>
<dbReference type="AlphaFoldDB" id="A0A5B7GS98"/>
<proteinExistence type="predicted"/>
<comment type="caution">
    <text evidence="2">The sequence shown here is derived from an EMBL/GenBank/DDBJ whole genome shotgun (WGS) entry which is preliminary data.</text>
</comment>
<accession>A0A5B7GS98</accession>
<feature type="compositionally biased region" description="Low complexity" evidence="1">
    <location>
        <begin position="11"/>
        <end position="29"/>
    </location>
</feature>
<sequence>MPPPPPPPPSFSTLSSSSSSSSTSSSSFLNGIHQRMYQESSVSTQHSQLPGNVEERPSSP</sequence>
<dbReference type="Proteomes" id="UP000324222">
    <property type="component" value="Unassembled WGS sequence"/>
</dbReference>
<protein>
    <submittedName>
        <fullName evidence="2">Uncharacterized protein</fullName>
    </submittedName>
</protein>
<evidence type="ECO:0000256" key="1">
    <source>
        <dbReference type="SAM" id="MobiDB-lite"/>
    </source>
</evidence>
<organism evidence="2 3">
    <name type="scientific">Portunus trituberculatus</name>
    <name type="common">Swimming crab</name>
    <name type="synonym">Neptunus trituberculatus</name>
    <dbReference type="NCBI Taxonomy" id="210409"/>
    <lineage>
        <taxon>Eukaryota</taxon>
        <taxon>Metazoa</taxon>
        <taxon>Ecdysozoa</taxon>
        <taxon>Arthropoda</taxon>
        <taxon>Crustacea</taxon>
        <taxon>Multicrustacea</taxon>
        <taxon>Malacostraca</taxon>
        <taxon>Eumalacostraca</taxon>
        <taxon>Eucarida</taxon>
        <taxon>Decapoda</taxon>
        <taxon>Pleocyemata</taxon>
        <taxon>Brachyura</taxon>
        <taxon>Eubrachyura</taxon>
        <taxon>Portunoidea</taxon>
        <taxon>Portunidae</taxon>
        <taxon>Portuninae</taxon>
        <taxon>Portunus</taxon>
    </lineage>
</organism>